<evidence type="ECO:0000256" key="2">
    <source>
        <dbReference type="SAM" id="MobiDB-lite"/>
    </source>
</evidence>
<keyword evidence="1" id="KW-0479">Metal-binding</keyword>
<dbReference type="SUPFAM" id="SSF57667">
    <property type="entry name" value="beta-beta-alpha zinc fingers"/>
    <property type="match status" value="1"/>
</dbReference>
<dbReference type="InterPro" id="IPR055303">
    <property type="entry name" value="ATMIN"/>
</dbReference>
<proteinExistence type="predicted"/>
<keyword evidence="5" id="KW-1185">Reference proteome</keyword>
<dbReference type="PANTHER" id="PTHR46664:SF1">
    <property type="entry name" value="ATM INTERACTOR"/>
    <property type="match status" value="1"/>
</dbReference>
<dbReference type="Pfam" id="PF13912">
    <property type="entry name" value="zf-C2H2_6"/>
    <property type="match status" value="1"/>
</dbReference>
<name>A0ABP1PMN1_9HEXA</name>
<comment type="caution">
    <text evidence="4">The sequence shown here is derived from an EMBL/GenBank/DDBJ whole genome shotgun (WGS) entry which is preliminary data.</text>
</comment>
<reference evidence="4 5" key="1">
    <citation type="submission" date="2024-08" db="EMBL/GenBank/DDBJ databases">
        <authorList>
            <person name="Cucini C."/>
            <person name="Frati F."/>
        </authorList>
    </citation>
    <scope>NUCLEOTIDE SEQUENCE [LARGE SCALE GENOMIC DNA]</scope>
</reference>
<evidence type="ECO:0000259" key="3">
    <source>
        <dbReference type="PROSITE" id="PS50157"/>
    </source>
</evidence>
<dbReference type="Gene3D" id="3.30.160.60">
    <property type="entry name" value="Classic Zinc Finger"/>
    <property type="match status" value="1"/>
</dbReference>
<dbReference type="InterPro" id="IPR013087">
    <property type="entry name" value="Znf_C2H2_type"/>
</dbReference>
<feature type="region of interest" description="Disordered" evidence="2">
    <location>
        <begin position="275"/>
        <end position="301"/>
    </location>
</feature>
<keyword evidence="1" id="KW-0863">Zinc-finger</keyword>
<evidence type="ECO:0000313" key="5">
    <source>
        <dbReference type="Proteomes" id="UP001642540"/>
    </source>
</evidence>
<dbReference type="PROSITE" id="PS50157">
    <property type="entry name" value="ZINC_FINGER_C2H2_2"/>
    <property type="match status" value="1"/>
</dbReference>
<dbReference type="EMBL" id="CAXLJM020000006">
    <property type="protein sequence ID" value="CAL8071418.1"/>
    <property type="molecule type" value="Genomic_DNA"/>
</dbReference>
<organism evidence="4 5">
    <name type="scientific">Orchesella dallaii</name>
    <dbReference type="NCBI Taxonomy" id="48710"/>
    <lineage>
        <taxon>Eukaryota</taxon>
        <taxon>Metazoa</taxon>
        <taxon>Ecdysozoa</taxon>
        <taxon>Arthropoda</taxon>
        <taxon>Hexapoda</taxon>
        <taxon>Collembola</taxon>
        <taxon>Entomobryomorpha</taxon>
        <taxon>Entomobryoidea</taxon>
        <taxon>Orchesellidae</taxon>
        <taxon>Orchesellinae</taxon>
        <taxon>Orchesella</taxon>
    </lineage>
</organism>
<dbReference type="PROSITE" id="PS00028">
    <property type="entry name" value="ZINC_FINGER_C2H2_1"/>
    <property type="match status" value="1"/>
</dbReference>
<evidence type="ECO:0000313" key="4">
    <source>
        <dbReference type="EMBL" id="CAL8071418.1"/>
    </source>
</evidence>
<dbReference type="Proteomes" id="UP001642540">
    <property type="component" value="Unassembled WGS sequence"/>
</dbReference>
<evidence type="ECO:0000256" key="1">
    <source>
        <dbReference type="PROSITE-ProRule" id="PRU00042"/>
    </source>
</evidence>
<keyword evidence="1" id="KW-0862">Zinc</keyword>
<sequence length="654" mass="72640">MAEVVSKEPVLIENVNLIINVFNIGNDGTGRVTTLGPTPVLSQLPEGISGRFPPEPPFHRVVETDEKEEASEPLGWIANYNGDDIPFGVKSIAEEIQTFGDRRTWKEIKVCLPPSLLVDETVVYCPVPSCRERIPRNKSIDSHIMKHLGFECWKSGGPCNSNSEIGLSCPLHHYCQEKNCQYYVEAEKSFKAFKNLKQHYHKVHAPRLYECDLCKRTFSTQKVLGSHKLMCGEKYICTTCGSVYTSMEVLQTHCRRKAHVYDHEKYKGLRNSKQEVQSLKSVSPAPAPTSSPNPIGRKGKGLRKFPVLLPKASPELNEGVLKGIQAICQQAGLKVDYGCQTVCTAIIQKINPIEAEAVMTSSTSSTSPPATQKKRKSTDTQTNIVKFRATGLDQKHNATNTNQDWKKVITSDSETQTAENCDNMELTQLKSHDKSSDTSAHFNSEFATIKISETASDSDCQFVLSVVDDQNSAAEVETDCKPAMEPAIPIVKEEADSSSEVTNIEQSETMSEMKDLTSPDFYQDFMSMLEVDSATQTEPDIFENLGGDFLGINVNFDEVPGTENTYVSVSSTASQTAGENVPKVSLSSEDYELLLNANQSELMGADIEEFTDVMNFFDKSYTTSATSEEELAQDIDFFDWENLNDEQKCKNSKL</sequence>
<accession>A0ABP1PMN1</accession>
<dbReference type="InterPro" id="IPR036236">
    <property type="entry name" value="Znf_C2H2_sf"/>
</dbReference>
<dbReference type="PANTHER" id="PTHR46664">
    <property type="entry name" value="ATM INTERACTOR"/>
    <property type="match status" value="1"/>
</dbReference>
<gene>
    <name evidence="4" type="ORF">ODALV1_LOCUS1707</name>
</gene>
<feature type="domain" description="C2H2-type" evidence="3">
    <location>
        <begin position="235"/>
        <end position="264"/>
    </location>
</feature>
<dbReference type="SMART" id="SM00355">
    <property type="entry name" value="ZnF_C2H2"/>
    <property type="match status" value="4"/>
</dbReference>
<feature type="region of interest" description="Disordered" evidence="2">
    <location>
        <begin position="359"/>
        <end position="380"/>
    </location>
</feature>
<protein>
    <recommendedName>
        <fullName evidence="3">C2H2-type domain-containing protein</fullName>
    </recommendedName>
</protein>